<accession>A0ABR2YVP1</accession>
<dbReference type="InterPro" id="IPR001272">
    <property type="entry name" value="PEP_carboxykinase_ATP"/>
</dbReference>
<reference evidence="1 2" key="1">
    <citation type="journal article" date="2024" name="Nat. Commun.">
        <title>Phylogenomics reveals the evolutionary origins of lichenization in chlorophyte algae.</title>
        <authorList>
            <person name="Puginier C."/>
            <person name="Libourel C."/>
            <person name="Otte J."/>
            <person name="Skaloud P."/>
            <person name="Haon M."/>
            <person name="Grisel S."/>
            <person name="Petersen M."/>
            <person name="Berrin J.G."/>
            <person name="Delaux P.M."/>
            <person name="Dal Grande F."/>
            <person name="Keller J."/>
        </authorList>
    </citation>
    <scope>NUCLEOTIDE SEQUENCE [LARGE SCALE GENOMIC DNA]</scope>
    <source>
        <strain evidence="1 2">SAG 216-7</strain>
    </source>
</reference>
<proteinExistence type="predicted"/>
<dbReference type="PANTHER" id="PTHR30031">
    <property type="entry name" value="PHOSPHOENOLPYRUVATE CARBOXYKINASE ATP"/>
    <property type="match status" value="1"/>
</dbReference>
<dbReference type="Pfam" id="PF01293">
    <property type="entry name" value="PEPCK_ATP"/>
    <property type="match status" value="1"/>
</dbReference>
<dbReference type="EMBL" id="JALJOT010000004">
    <property type="protein sequence ID" value="KAK9915751.1"/>
    <property type="molecule type" value="Genomic_DNA"/>
</dbReference>
<evidence type="ECO:0000313" key="1">
    <source>
        <dbReference type="EMBL" id="KAK9915751.1"/>
    </source>
</evidence>
<sequence>MQSNHGVYNIEGGCYAKCIGLKKSSEPEIYNAIRFGFVLENVVFDEHTRDVDFDSNAVTENTRASYLIDYIPNVRIPCVGPHPKNLILLCCDAFGMLPPVSRLTKEQAMYHFISGYTAKVAGTEVDVTEPEATFSACFGGAFLMWHPMKYAAMLAEKMEQHGTSAWLVTTG</sequence>
<dbReference type="SUPFAM" id="SSF53795">
    <property type="entry name" value="PEP carboxykinase-like"/>
    <property type="match status" value="1"/>
</dbReference>
<dbReference type="Gene3D" id="3.90.228.20">
    <property type="match status" value="1"/>
</dbReference>
<gene>
    <name evidence="1" type="ORF">WJX75_003622</name>
</gene>
<evidence type="ECO:0008006" key="3">
    <source>
        <dbReference type="Google" id="ProtNLM"/>
    </source>
</evidence>
<dbReference type="Proteomes" id="UP001491310">
    <property type="component" value="Unassembled WGS sequence"/>
</dbReference>
<name>A0ABR2YVP1_9CHLO</name>
<protein>
    <recommendedName>
        <fullName evidence="3">Phosphoenolpyruvate carboxykinase (ATP)</fullName>
    </recommendedName>
</protein>
<organism evidence="1 2">
    <name type="scientific">Coccomyxa subellipsoidea</name>
    <dbReference type="NCBI Taxonomy" id="248742"/>
    <lineage>
        <taxon>Eukaryota</taxon>
        <taxon>Viridiplantae</taxon>
        <taxon>Chlorophyta</taxon>
        <taxon>core chlorophytes</taxon>
        <taxon>Trebouxiophyceae</taxon>
        <taxon>Trebouxiophyceae incertae sedis</taxon>
        <taxon>Coccomyxaceae</taxon>
        <taxon>Coccomyxa</taxon>
    </lineage>
</organism>
<dbReference type="InterPro" id="IPR013035">
    <property type="entry name" value="PEP_carboxykinase_C"/>
</dbReference>
<dbReference type="PANTHER" id="PTHR30031:SF0">
    <property type="entry name" value="PHOSPHOENOLPYRUVATE CARBOXYKINASE (ATP)"/>
    <property type="match status" value="1"/>
</dbReference>
<dbReference type="Gene3D" id="2.170.8.10">
    <property type="entry name" value="Phosphoenolpyruvate Carboxykinase, domain 2"/>
    <property type="match status" value="1"/>
</dbReference>
<keyword evidence="2" id="KW-1185">Reference proteome</keyword>
<evidence type="ECO:0000313" key="2">
    <source>
        <dbReference type="Proteomes" id="UP001491310"/>
    </source>
</evidence>
<comment type="caution">
    <text evidence="1">The sequence shown here is derived from an EMBL/GenBank/DDBJ whole genome shotgun (WGS) entry which is preliminary data.</text>
</comment>